<feature type="region of interest" description="Disordered" evidence="1">
    <location>
        <begin position="15"/>
        <end position="92"/>
    </location>
</feature>
<protein>
    <submittedName>
        <fullName evidence="2">Uncharacterized protein</fullName>
    </submittedName>
</protein>
<gene>
    <name evidence="2" type="ORF">V5799_016777</name>
</gene>
<proteinExistence type="predicted"/>
<dbReference type="AlphaFoldDB" id="A0AAQ4F432"/>
<evidence type="ECO:0000256" key="1">
    <source>
        <dbReference type="SAM" id="MobiDB-lite"/>
    </source>
</evidence>
<reference evidence="2 3" key="1">
    <citation type="journal article" date="2023" name="Arcadia Sci">
        <title>De novo assembly of a long-read Amblyomma americanum tick genome.</title>
        <authorList>
            <person name="Chou S."/>
            <person name="Poskanzer K.E."/>
            <person name="Rollins M."/>
            <person name="Thuy-Boun P.S."/>
        </authorList>
    </citation>
    <scope>NUCLEOTIDE SEQUENCE [LARGE SCALE GENOMIC DNA]</scope>
    <source>
        <strain evidence="2">F_SG_1</strain>
        <tissue evidence="2">Salivary glands</tissue>
    </source>
</reference>
<accession>A0AAQ4F432</accession>
<organism evidence="2 3">
    <name type="scientific">Amblyomma americanum</name>
    <name type="common">Lone star tick</name>
    <dbReference type="NCBI Taxonomy" id="6943"/>
    <lineage>
        <taxon>Eukaryota</taxon>
        <taxon>Metazoa</taxon>
        <taxon>Ecdysozoa</taxon>
        <taxon>Arthropoda</taxon>
        <taxon>Chelicerata</taxon>
        <taxon>Arachnida</taxon>
        <taxon>Acari</taxon>
        <taxon>Parasitiformes</taxon>
        <taxon>Ixodida</taxon>
        <taxon>Ixodoidea</taxon>
        <taxon>Ixodidae</taxon>
        <taxon>Amblyomminae</taxon>
        <taxon>Amblyomma</taxon>
    </lineage>
</organism>
<name>A0AAQ4F432_AMBAM</name>
<keyword evidence="3" id="KW-1185">Reference proteome</keyword>
<comment type="caution">
    <text evidence="2">The sequence shown here is derived from an EMBL/GenBank/DDBJ whole genome shotgun (WGS) entry which is preliminary data.</text>
</comment>
<dbReference type="Proteomes" id="UP001321473">
    <property type="component" value="Unassembled WGS sequence"/>
</dbReference>
<evidence type="ECO:0000313" key="2">
    <source>
        <dbReference type="EMBL" id="KAK8781884.1"/>
    </source>
</evidence>
<sequence length="92" mass="10049">MFLLSSRRLLEHLERSAPTEHHLGATGTPLARAASSANDDAEQRGSVLDSKKEARVTPPSTKLYSQKGHEQDVATNAAGSMRRPANQWGIKR</sequence>
<evidence type="ECO:0000313" key="3">
    <source>
        <dbReference type="Proteomes" id="UP001321473"/>
    </source>
</evidence>
<dbReference type="EMBL" id="JARKHS020007240">
    <property type="protein sequence ID" value="KAK8781884.1"/>
    <property type="molecule type" value="Genomic_DNA"/>
</dbReference>